<dbReference type="PROSITE" id="PS50262">
    <property type="entry name" value="G_PROTEIN_RECEP_F1_2"/>
    <property type="match status" value="1"/>
</dbReference>
<proteinExistence type="inferred from homology"/>
<evidence type="ECO:0000256" key="5">
    <source>
        <dbReference type="ARBA" id="ARBA00023136"/>
    </source>
</evidence>
<dbReference type="eggNOG" id="ENOG502R35Z">
    <property type="taxonomic scope" value="Eukaryota"/>
</dbReference>
<dbReference type="SUPFAM" id="SSF81321">
    <property type="entry name" value="Family A G protein-coupled receptor-like"/>
    <property type="match status" value="1"/>
</dbReference>
<comment type="similarity">
    <text evidence="8">Belongs to the chemokine-like receptor (CMKLR) family.</text>
</comment>
<dbReference type="InterPro" id="IPR017452">
    <property type="entry name" value="GPCR_Rhodpsn_7TM"/>
</dbReference>
<feature type="transmembrane region" description="Helical" evidence="9">
    <location>
        <begin position="150"/>
        <end position="175"/>
    </location>
</feature>
<dbReference type="PRINTS" id="PR00526">
    <property type="entry name" value="FMETLEUPHER"/>
</dbReference>
<dbReference type="GO" id="GO:0007204">
    <property type="term" value="P:positive regulation of cytosolic calcium ion concentration"/>
    <property type="evidence" value="ECO:0007669"/>
    <property type="project" value="TreeGrafter"/>
</dbReference>
<dbReference type="EMBL" id="AFYH01153326">
    <property type="status" value="NOT_ANNOTATED_CDS"/>
    <property type="molecule type" value="Genomic_DNA"/>
</dbReference>
<dbReference type="Ensembl" id="ENSLACT00000025516.1">
    <property type="protein sequence ID" value="ENSLACP00000022957.1"/>
    <property type="gene ID" value="ENSLACG00000022649.1"/>
</dbReference>
<dbReference type="InterPro" id="IPR000826">
    <property type="entry name" value="Formyl_rcpt-rel"/>
</dbReference>
<dbReference type="GO" id="GO:0004878">
    <property type="term" value="F:complement component C5a receptor activity"/>
    <property type="evidence" value="ECO:0007669"/>
    <property type="project" value="TreeGrafter"/>
</dbReference>
<keyword evidence="3 9" id="KW-1133">Transmembrane helix</keyword>
<feature type="transmembrane region" description="Helical" evidence="9">
    <location>
        <begin position="72"/>
        <end position="93"/>
    </location>
</feature>
<dbReference type="Proteomes" id="UP000008672">
    <property type="component" value="Unassembled WGS sequence"/>
</dbReference>
<evidence type="ECO:0000256" key="6">
    <source>
        <dbReference type="ARBA" id="ARBA00023170"/>
    </source>
</evidence>
<evidence type="ECO:0000256" key="2">
    <source>
        <dbReference type="ARBA" id="ARBA00022692"/>
    </source>
</evidence>
<keyword evidence="2 9" id="KW-0812">Transmembrane</keyword>
<keyword evidence="6" id="KW-0675">Receptor</keyword>
<dbReference type="Pfam" id="PF00001">
    <property type="entry name" value="7tm_1"/>
    <property type="match status" value="1"/>
</dbReference>
<dbReference type="InterPro" id="IPR000276">
    <property type="entry name" value="GPCR_Rhodpsn"/>
</dbReference>
<reference evidence="11" key="3">
    <citation type="submission" date="2025-09" db="UniProtKB">
        <authorList>
            <consortium name="Ensembl"/>
        </authorList>
    </citation>
    <scope>IDENTIFICATION</scope>
</reference>
<dbReference type="GO" id="GO:0007200">
    <property type="term" value="P:phospholipase C-activating G protein-coupled receptor signaling pathway"/>
    <property type="evidence" value="ECO:0007669"/>
    <property type="project" value="TreeGrafter"/>
</dbReference>
<protein>
    <recommendedName>
        <fullName evidence="10">G-protein coupled receptors family 1 profile domain-containing protein</fullName>
    </recommendedName>
</protein>
<accession>M3XJQ1</accession>
<dbReference type="GeneTree" id="ENSGT01140000282544"/>
<reference evidence="11" key="2">
    <citation type="submission" date="2025-08" db="UniProtKB">
        <authorList>
            <consortium name="Ensembl"/>
        </authorList>
    </citation>
    <scope>IDENTIFICATION</scope>
</reference>
<organism evidence="11 12">
    <name type="scientific">Latimeria chalumnae</name>
    <name type="common">Coelacanth</name>
    <dbReference type="NCBI Taxonomy" id="7897"/>
    <lineage>
        <taxon>Eukaryota</taxon>
        <taxon>Metazoa</taxon>
        <taxon>Chordata</taxon>
        <taxon>Craniata</taxon>
        <taxon>Vertebrata</taxon>
        <taxon>Euteleostomi</taxon>
        <taxon>Coelacanthiformes</taxon>
        <taxon>Coelacanthidae</taxon>
        <taxon>Latimeria</taxon>
    </lineage>
</organism>
<dbReference type="GO" id="GO:0006954">
    <property type="term" value="P:inflammatory response"/>
    <property type="evidence" value="ECO:0007669"/>
    <property type="project" value="TreeGrafter"/>
</dbReference>
<dbReference type="PRINTS" id="PR00237">
    <property type="entry name" value="GPCRRHODOPSN"/>
</dbReference>
<evidence type="ECO:0000256" key="3">
    <source>
        <dbReference type="ARBA" id="ARBA00022989"/>
    </source>
</evidence>
<keyword evidence="4" id="KW-0297">G-protein coupled receptor</keyword>
<keyword evidence="7" id="KW-0807">Transducer</keyword>
<dbReference type="PANTHER" id="PTHR24225">
    <property type="entry name" value="CHEMOTACTIC RECEPTOR"/>
    <property type="match status" value="1"/>
</dbReference>
<sequence length="349" mass="39658">MATRTLMYTDYDYSDIDYNWLNTTVDFYDDAHGPFTTLFMVLYSIIFLLGVPGNAAVIWWGGLKIKKTVNSVWFVNLAIANFFCCLTLPFRIVDIALFFNWPFGHFLCKLNPLLIYTNTFASVFILIALSIDHCLLVIKPTWYLNKRTICMAYVLCLIIWALAFLMSLPFCVLIGTSTFLGHTLCYYNAAHANAYIHSPITSIPWAVLGILIPILVFMACYSIRYVYGKRKLSQTFKVILSAAVAYFVCWLPYNAIHILLTVIHFGTHLIKILTNLYHFTNVLVFSNSCINPILYVCFGHDFRGTSRWSMRHILENAFGEESMASTSNAWQSLSIEEDVASNSSVNASG</sequence>
<evidence type="ECO:0000256" key="9">
    <source>
        <dbReference type="SAM" id="Phobius"/>
    </source>
</evidence>
<dbReference type="EMBL" id="AFYH01153327">
    <property type="status" value="NOT_ANNOTATED_CDS"/>
    <property type="molecule type" value="Genomic_DNA"/>
</dbReference>
<evidence type="ECO:0000256" key="8">
    <source>
        <dbReference type="ARBA" id="ARBA00025736"/>
    </source>
</evidence>
<feature type="transmembrane region" description="Helical" evidence="9">
    <location>
        <begin position="277"/>
        <end position="298"/>
    </location>
</feature>
<keyword evidence="5 9" id="KW-0472">Membrane</keyword>
<reference evidence="12" key="1">
    <citation type="submission" date="2011-08" db="EMBL/GenBank/DDBJ databases">
        <title>The draft genome of Latimeria chalumnae.</title>
        <authorList>
            <person name="Di Palma F."/>
            <person name="Alfoldi J."/>
            <person name="Johnson J."/>
            <person name="Berlin A."/>
            <person name="Gnerre S."/>
            <person name="Jaffe D."/>
            <person name="MacCallum I."/>
            <person name="Young S."/>
            <person name="Walker B.J."/>
            <person name="Lander E."/>
            <person name="Lindblad-Toh K."/>
        </authorList>
    </citation>
    <scope>NUCLEOTIDE SEQUENCE [LARGE SCALE GENOMIC DNA]</scope>
    <source>
        <strain evidence="12">Wild caught</strain>
    </source>
</reference>
<evidence type="ECO:0000313" key="11">
    <source>
        <dbReference type="Ensembl" id="ENSLACP00000022957.1"/>
    </source>
</evidence>
<feature type="transmembrane region" description="Helical" evidence="9">
    <location>
        <begin position="113"/>
        <end position="138"/>
    </location>
</feature>
<keyword evidence="12" id="KW-1185">Reference proteome</keyword>
<feature type="domain" description="G-protein coupled receptors family 1 profile" evidence="10">
    <location>
        <begin position="53"/>
        <end position="295"/>
    </location>
</feature>
<dbReference type="AlphaFoldDB" id="M3XJQ1"/>
<evidence type="ECO:0000256" key="1">
    <source>
        <dbReference type="ARBA" id="ARBA00004141"/>
    </source>
</evidence>
<comment type="subcellular location">
    <subcellularLocation>
        <location evidence="1">Membrane</location>
        <topology evidence="1">Multi-pass membrane protein</topology>
    </subcellularLocation>
</comment>
<feature type="transmembrane region" description="Helical" evidence="9">
    <location>
        <begin position="203"/>
        <end position="227"/>
    </location>
</feature>
<evidence type="ECO:0000256" key="4">
    <source>
        <dbReference type="ARBA" id="ARBA00023040"/>
    </source>
</evidence>
<dbReference type="Gene3D" id="1.20.1070.10">
    <property type="entry name" value="Rhodopsin 7-helix transmembrane proteins"/>
    <property type="match status" value="1"/>
</dbReference>
<dbReference type="GO" id="GO:0004930">
    <property type="term" value="F:G protein-coupled receptor activity"/>
    <property type="evidence" value="ECO:0007669"/>
    <property type="project" value="UniProtKB-KW"/>
</dbReference>
<dbReference type="InParanoid" id="M3XJQ1"/>
<feature type="transmembrane region" description="Helical" evidence="9">
    <location>
        <begin position="239"/>
        <end position="265"/>
    </location>
</feature>
<feature type="transmembrane region" description="Helical" evidence="9">
    <location>
        <begin position="38"/>
        <end position="60"/>
    </location>
</feature>
<dbReference type="STRING" id="7897.ENSLACP00000022957"/>
<dbReference type="PANTHER" id="PTHR24225:SF28">
    <property type="entry name" value="C3A ANAPHYLATOXIN CHEMOTACTIC RECEPTOR"/>
    <property type="match status" value="1"/>
</dbReference>
<evidence type="ECO:0000313" key="12">
    <source>
        <dbReference type="Proteomes" id="UP000008672"/>
    </source>
</evidence>
<dbReference type="HOGENOM" id="CLU_009579_8_0_1"/>
<evidence type="ECO:0000256" key="7">
    <source>
        <dbReference type="ARBA" id="ARBA00023224"/>
    </source>
</evidence>
<dbReference type="GO" id="GO:0005886">
    <property type="term" value="C:plasma membrane"/>
    <property type="evidence" value="ECO:0007669"/>
    <property type="project" value="TreeGrafter"/>
</dbReference>
<name>M3XJQ1_LATCH</name>
<evidence type="ECO:0000259" key="10">
    <source>
        <dbReference type="PROSITE" id="PS50262"/>
    </source>
</evidence>